<keyword evidence="4 8" id="KW-0812">Transmembrane</keyword>
<dbReference type="Proteomes" id="UP000039046">
    <property type="component" value="Unassembled WGS sequence"/>
</dbReference>
<sequence length="587" mass="64897">MGLLSRFDSSKRADNTVTETVTPVVNEKRSSGEQDIKPTSNPDAISFGKKQTGVKKVEAITKVWTKWHLVAAYSIIWLIYFITSIEESVVRTLLPDITSTFSKHSLSAAVTIVSSIIGGLTKLPLAKILDTWGRPQGLTLMLAIWVIGFIITAAAPNIETYAAANVFSSVGAQGVSYCITIFIADTSTLRNRALMLAFATSPYIITTYVGGHVATSVSNGPGWRWGYGIWAIVCPIIVLPLSGLFIWNNQKAKKQGLLDTTKTPLTWKRVYDYLVEIDIVGLLLLALGWTLFLLPFSMWSFQADKWRAPIIICFLVFGVLFLVSFIIWERYFAPVTFIPYKLLMDRTVFFGGIMFIFNFAAGAIWRGFFTSMLYVVWNLSKAEVGYIGGIYRVGSCFAAIPIGLIIRRSGRFKWAATFYALPLMILGVGLMIHFRQASQSIGFIIMTQIFVALAGGPVVIAGEMAMMAPSDHQHVAVIMAILDLFCSIGSAIGSAISSAIWTGTFYRELSVRLPAGAPIDKIYANINWQTKFAPGSIERIAIQNAYGASQRYMLIPSVCLLFCAWLCAWVWRDLDLEKNDQVEGVVV</sequence>
<feature type="transmembrane region" description="Helical" evidence="8">
    <location>
        <begin position="67"/>
        <end position="85"/>
    </location>
</feature>
<keyword evidence="6 8" id="KW-0472">Membrane</keyword>
<dbReference type="AlphaFoldDB" id="A0A0A1SJ40"/>
<feature type="transmembrane region" description="Helical" evidence="8">
    <location>
        <begin position="227"/>
        <end position="249"/>
    </location>
</feature>
<organism evidence="10 11">
    <name type="scientific">[Torrubiella] hemipterigena</name>
    <dbReference type="NCBI Taxonomy" id="1531966"/>
    <lineage>
        <taxon>Eukaryota</taxon>
        <taxon>Fungi</taxon>
        <taxon>Dikarya</taxon>
        <taxon>Ascomycota</taxon>
        <taxon>Pezizomycotina</taxon>
        <taxon>Sordariomycetes</taxon>
        <taxon>Hypocreomycetidae</taxon>
        <taxon>Hypocreales</taxon>
        <taxon>Clavicipitaceae</taxon>
        <taxon>Clavicipitaceae incertae sedis</taxon>
        <taxon>'Torrubiella' clade</taxon>
    </lineage>
</organism>
<dbReference type="InterPro" id="IPR036259">
    <property type="entry name" value="MFS_trans_sf"/>
</dbReference>
<name>A0A0A1SJ40_9HYPO</name>
<evidence type="ECO:0000256" key="7">
    <source>
        <dbReference type="SAM" id="MobiDB-lite"/>
    </source>
</evidence>
<feature type="transmembrane region" description="Helical" evidence="8">
    <location>
        <begin position="414"/>
        <end position="434"/>
    </location>
</feature>
<dbReference type="InterPro" id="IPR011701">
    <property type="entry name" value="MFS"/>
</dbReference>
<dbReference type="PROSITE" id="PS50850">
    <property type="entry name" value="MFS"/>
    <property type="match status" value="1"/>
</dbReference>
<feature type="transmembrane region" description="Helical" evidence="8">
    <location>
        <begin position="270"/>
        <end position="294"/>
    </location>
</feature>
<dbReference type="PANTHER" id="PTHR23501">
    <property type="entry name" value="MAJOR FACILITATOR SUPERFAMILY"/>
    <property type="match status" value="1"/>
</dbReference>
<keyword evidence="5 8" id="KW-1133">Transmembrane helix</keyword>
<dbReference type="GO" id="GO:0022857">
    <property type="term" value="F:transmembrane transporter activity"/>
    <property type="evidence" value="ECO:0007669"/>
    <property type="project" value="InterPro"/>
</dbReference>
<evidence type="ECO:0000256" key="8">
    <source>
        <dbReference type="SAM" id="Phobius"/>
    </source>
</evidence>
<evidence type="ECO:0000256" key="4">
    <source>
        <dbReference type="ARBA" id="ARBA00022692"/>
    </source>
</evidence>
<evidence type="ECO:0000313" key="11">
    <source>
        <dbReference type="Proteomes" id="UP000039046"/>
    </source>
</evidence>
<dbReference type="InterPro" id="IPR020846">
    <property type="entry name" value="MFS_dom"/>
</dbReference>
<evidence type="ECO:0000256" key="5">
    <source>
        <dbReference type="ARBA" id="ARBA00022989"/>
    </source>
</evidence>
<accession>A0A0A1SJ40</accession>
<gene>
    <name evidence="10" type="ORF">VHEMI00333</name>
</gene>
<feature type="transmembrane region" description="Helical" evidence="8">
    <location>
        <begin position="552"/>
        <end position="571"/>
    </location>
</feature>
<feature type="transmembrane region" description="Helical" evidence="8">
    <location>
        <begin position="389"/>
        <end position="407"/>
    </location>
</feature>
<dbReference type="SUPFAM" id="SSF103473">
    <property type="entry name" value="MFS general substrate transporter"/>
    <property type="match status" value="2"/>
</dbReference>
<evidence type="ECO:0000256" key="1">
    <source>
        <dbReference type="ARBA" id="ARBA00004141"/>
    </source>
</evidence>
<feature type="domain" description="Major facilitator superfamily (MFS) profile" evidence="9">
    <location>
        <begin position="72"/>
        <end position="575"/>
    </location>
</feature>
<dbReference type="FunFam" id="1.20.1250.20:FF:000284">
    <property type="entry name" value="Siderophore iron transporter mirB"/>
    <property type="match status" value="1"/>
</dbReference>
<feature type="transmembrane region" description="Helical" evidence="8">
    <location>
        <begin position="137"/>
        <end position="155"/>
    </location>
</feature>
<evidence type="ECO:0000256" key="6">
    <source>
        <dbReference type="ARBA" id="ARBA00023136"/>
    </source>
</evidence>
<proteinExistence type="inferred from homology"/>
<feature type="transmembrane region" description="Helical" evidence="8">
    <location>
        <begin position="196"/>
        <end position="215"/>
    </location>
</feature>
<feature type="transmembrane region" description="Helical" evidence="8">
    <location>
        <begin position="161"/>
        <end position="184"/>
    </location>
</feature>
<comment type="similarity">
    <text evidence="2">Belongs to the major facilitator superfamily.</text>
</comment>
<dbReference type="PANTHER" id="PTHR23501:SF3">
    <property type="entry name" value="MAJOR FACILITATOR SUPERFAMILY (MFS) PROFILE DOMAIN-CONTAINING PROTEIN"/>
    <property type="match status" value="1"/>
</dbReference>
<feature type="compositionally biased region" description="Low complexity" evidence="7">
    <location>
        <begin position="15"/>
        <end position="25"/>
    </location>
</feature>
<reference evidence="10 11" key="1">
    <citation type="journal article" date="2015" name="Genome Announc.">
        <title>Draft Genome Sequence and Gene Annotation of the Entomopathogenic Fungus Verticillium hemipterigenum.</title>
        <authorList>
            <person name="Horn F."/>
            <person name="Habel A."/>
            <person name="Scharf D.H."/>
            <person name="Dworschak J."/>
            <person name="Brakhage A.A."/>
            <person name="Guthke R."/>
            <person name="Hertweck C."/>
            <person name="Linde J."/>
        </authorList>
    </citation>
    <scope>NUCLEOTIDE SEQUENCE [LARGE SCALE GENOMIC DNA]</scope>
</reference>
<dbReference type="HOGENOM" id="CLU_012970_1_0_1"/>
<evidence type="ECO:0000259" key="9">
    <source>
        <dbReference type="PROSITE" id="PS50850"/>
    </source>
</evidence>
<feature type="region of interest" description="Disordered" evidence="7">
    <location>
        <begin position="1"/>
        <end position="42"/>
    </location>
</feature>
<dbReference type="Pfam" id="PF07690">
    <property type="entry name" value="MFS_1"/>
    <property type="match status" value="1"/>
</dbReference>
<feature type="compositionally biased region" description="Basic and acidic residues" evidence="7">
    <location>
        <begin position="26"/>
        <end position="36"/>
    </location>
</feature>
<dbReference type="OrthoDB" id="4078873at2759"/>
<feature type="transmembrane region" description="Helical" evidence="8">
    <location>
        <begin position="440"/>
        <end position="462"/>
    </location>
</feature>
<feature type="transmembrane region" description="Helical" evidence="8">
    <location>
        <begin position="105"/>
        <end position="125"/>
    </location>
</feature>
<dbReference type="GO" id="GO:0005886">
    <property type="term" value="C:plasma membrane"/>
    <property type="evidence" value="ECO:0007669"/>
    <property type="project" value="TreeGrafter"/>
</dbReference>
<keyword evidence="3" id="KW-0813">Transport</keyword>
<feature type="transmembrane region" description="Helical" evidence="8">
    <location>
        <begin position="348"/>
        <end position="369"/>
    </location>
</feature>
<evidence type="ECO:0000313" key="10">
    <source>
        <dbReference type="EMBL" id="CEJ80128.1"/>
    </source>
</evidence>
<dbReference type="Gene3D" id="1.20.1250.20">
    <property type="entry name" value="MFS general substrate transporter like domains"/>
    <property type="match status" value="2"/>
</dbReference>
<feature type="transmembrane region" description="Helical" evidence="8">
    <location>
        <begin position="306"/>
        <end position="328"/>
    </location>
</feature>
<evidence type="ECO:0000256" key="2">
    <source>
        <dbReference type="ARBA" id="ARBA00008335"/>
    </source>
</evidence>
<evidence type="ECO:0000256" key="3">
    <source>
        <dbReference type="ARBA" id="ARBA00022448"/>
    </source>
</evidence>
<keyword evidence="11" id="KW-1185">Reference proteome</keyword>
<feature type="transmembrane region" description="Helical" evidence="8">
    <location>
        <begin position="474"/>
        <end position="501"/>
    </location>
</feature>
<comment type="subcellular location">
    <subcellularLocation>
        <location evidence="1">Membrane</location>
        <topology evidence="1">Multi-pass membrane protein</topology>
    </subcellularLocation>
</comment>
<dbReference type="EMBL" id="CDHN01000001">
    <property type="protein sequence ID" value="CEJ80128.1"/>
    <property type="molecule type" value="Genomic_DNA"/>
</dbReference>
<protein>
    <recommendedName>
        <fullName evidence="9">Major facilitator superfamily (MFS) profile domain-containing protein</fullName>
    </recommendedName>
</protein>